<name>A0A3N0VXI1_9FLAO</name>
<evidence type="ECO:0000313" key="3">
    <source>
        <dbReference type="EMBL" id="TDX93389.1"/>
    </source>
</evidence>
<dbReference type="Proteomes" id="UP000295709">
    <property type="component" value="Unassembled WGS sequence"/>
</dbReference>
<keyword evidence="1" id="KW-0812">Transmembrane</keyword>
<feature type="transmembrane region" description="Helical" evidence="1">
    <location>
        <begin position="201"/>
        <end position="221"/>
    </location>
</feature>
<feature type="transmembrane region" description="Helical" evidence="1">
    <location>
        <begin position="227"/>
        <end position="246"/>
    </location>
</feature>
<accession>A0A3N0VXI1</accession>
<keyword evidence="5" id="KW-1185">Reference proteome</keyword>
<comment type="caution">
    <text evidence="2">The sequence shown here is derived from an EMBL/GenBank/DDBJ whole genome shotgun (WGS) entry which is preliminary data.</text>
</comment>
<evidence type="ECO:0008006" key="6">
    <source>
        <dbReference type="Google" id="ProtNLM"/>
    </source>
</evidence>
<protein>
    <recommendedName>
        <fullName evidence="6">HTTM domain-containing protein</fullName>
    </recommendedName>
</protein>
<dbReference type="EMBL" id="RJTX01000002">
    <property type="protein sequence ID" value="ROH97465.1"/>
    <property type="molecule type" value="Genomic_DNA"/>
</dbReference>
<dbReference type="RefSeq" id="WP_123262687.1">
    <property type="nucleotide sequence ID" value="NZ_SOQW01000002.1"/>
</dbReference>
<keyword evidence="1" id="KW-1133">Transmembrane helix</keyword>
<proteinExistence type="predicted"/>
<gene>
    <name evidence="3" type="ORF">BCF50_2367</name>
    <name evidence="2" type="ORF">EGI05_08675</name>
</gene>
<feature type="transmembrane region" description="Helical" evidence="1">
    <location>
        <begin position="258"/>
        <end position="277"/>
    </location>
</feature>
<dbReference type="AlphaFoldDB" id="A0A3N0VXI1"/>
<dbReference type="EMBL" id="SOQW01000002">
    <property type="protein sequence ID" value="TDX93389.1"/>
    <property type="molecule type" value="Genomic_DNA"/>
</dbReference>
<organism evidence="2 4">
    <name type="scientific">Chryseobacterium daecheongense</name>
    <dbReference type="NCBI Taxonomy" id="192389"/>
    <lineage>
        <taxon>Bacteria</taxon>
        <taxon>Pseudomonadati</taxon>
        <taxon>Bacteroidota</taxon>
        <taxon>Flavobacteriia</taxon>
        <taxon>Flavobacteriales</taxon>
        <taxon>Weeksellaceae</taxon>
        <taxon>Chryseobacterium group</taxon>
        <taxon>Chryseobacterium</taxon>
    </lineage>
</organism>
<evidence type="ECO:0000313" key="2">
    <source>
        <dbReference type="EMBL" id="ROH97465.1"/>
    </source>
</evidence>
<evidence type="ECO:0000256" key="1">
    <source>
        <dbReference type="SAM" id="Phobius"/>
    </source>
</evidence>
<feature type="transmembrane region" description="Helical" evidence="1">
    <location>
        <begin position="16"/>
        <end position="34"/>
    </location>
</feature>
<feature type="transmembrane region" description="Helical" evidence="1">
    <location>
        <begin position="80"/>
        <end position="98"/>
    </location>
</feature>
<dbReference type="Proteomes" id="UP000269375">
    <property type="component" value="Unassembled WGS sequence"/>
</dbReference>
<sequence length="374" mass="44137">MVYTGKLISEKKQVSYFIKVVAFFWMITKIWSYKTWITDRIYPVIPPLDIVKNIPGFVHLFLFGFSLLALLLILFKENRLLLILLFLSEMLSCLLDTVRWQPWEYMYLCILLITIINFHKPKNIILLMHLFLVSIYIFSGLHKLNRSFLSLAWMNMILIDFFGLSMDVILKYKLFFVGLLIPVVELVLAVLLLLSKSKRKISYVLMGIHVIILIVIGPFGLEHNSVVWFWNLAMIGMLLVIYIKPIDPVTNSFCTSNFYWFVLWFIMPVFSFFGHWYQYFSFNLYSGKGEQLYICFSKKKEELKPYFESATNNICPGKRCINLQDWALAEIKSAPLPETEIYRKIGVYMKQKYPNDSIRILSYDPMTQKRVELK</sequence>
<reference evidence="2 4" key="1">
    <citation type="submission" date="2018-11" db="EMBL/GenBank/DDBJ databases">
        <title>Proposal to divide the Flavobacteriaceae and reorganize its genera based on Amino Acid Identity values calculated from whole genome sequences.</title>
        <authorList>
            <person name="Nicholson A.C."/>
            <person name="Gulvik C.A."/>
            <person name="Whitney A.M."/>
            <person name="Humrighouse B.W."/>
            <person name="Bell M."/>
            <person name="Holmes B."/>
            <person name="Steigerwalt A."/>
            <person name="Villarma A."/>
            <person name="Sheth M."/>
            <person name="Batra D."/>
            <person name="Pryor J."/>
            <person name="Bernardet J.-F."/>
            <person name="Hugo C."/>
            <person name="Kampfer P."/>
            <person name="Newman J."/>
            <person name="Mcquiston J.R."/>
        </authorList>
    </citation>
    <scope>NUCLEOTIDE SEQUENCE [LARGE SCALE GENOMIC DNA]</scope>
    <source>
        <strain evidence="2 4">DSM 15235</strain>
    </source>
</reference>
<reference evidence="3 5" key="2">
    <citation type="submission" date="2019-03" db="EMBL/GenBank/DDBJ databases">
        <title>Genomic Encyclopedia of Archaeal and Bacterial Type Strains, Phase II (KMG-II): from individual species to whole genera.</title>
        <authorList>
            <person name="Goeker M."/>
        </authorList>
    </citation>
    <scope>NUCLEOTIDE SEQUENCE [LARGE SCALE GENOMIC DNA]</scope>
    <source>
        <strain evidence="3 5">DSM 15235</strain>
    </source>
</reference>
<keyword evidence="1" id="KW-0472">Membrane</keyword>
<feature type="transmembrane region" description="Helical" evidence="1">
    <location>
        <begin position="172"/>
        <end position="194"/>
    </location>
</feature>
<feature type="transmembrane region" description="Helical" evidence="1">
    <location>
        <begin position="148"/>
        <end position="166"/>
    </location>
</feature>
<evidence type="ECO:0000313" key="4">
    <source>
        <dbReference type="Proteomes" id="UP000269375"/>
    </source>
</evidence>
<feature type="transmembrane region" description="Helical" evidence="1">
    <location>
        <begin position="124"/>
        <end position="141"/>
    </location>
</feature>
<evidence type="ECO:0000313" key="5">
    <source>
        <dbReference type="Proteomes" id="UP000295709"/>
    </source>
</evidence>
<feature type="transmembrane region" description="Helical" evidence="1">
    <location>
        <begin position="54"/>
        <end position="75"/>
    </location>
</feature>